<keyword evidence="3" id="KW-0012">Acyltransferase</keyword>
<accession>A0AAW2YE72</accession>
<comment type="similarity">
    <text evidence="1">Belongs to the plant acyltransferase family.</text>
</comment>
<dbReference type="Pfam" id="PF02458">
    <property type="entry name" value="Transferase"/>
    <property type="match status" value="1"/>
</dbReference>
<comment type="caution">
    <text evidence="4">The sequence shown here is derived from an EMBL/GenBank/DDBJ whole genome shotgun (WGS) entry which is preliminary data.</text>
</comment>
<evidence type="ECO:0000313" key="4">
    <source>
        <dbReference type="EMBL" id="KAL0463990.1"/>
    </source>
</evidence>
<dbReference type="EMBL" id="JACGWN010000001">
    <property type="protein sequence ID" value="KAL0463990.1"/>
    <property type="molecule type" value="Genomic_DNA"/>
</dbReference>
<evidence type="ECO:0000256" key="3">
    <source>
        <dbReference type="ARBA" id="ARBA00023315"/>
    </source>
</evidence>
<proteinExistence type="inferred from homology"/>
<dbReference type="PANTHER" id="PTHR31642">
    <property type="entry name" value="TRICHOTHECENE 3-O-ACETYLTRANSFERASE"/>
    <property type="match status" value="1"/>
</dbReference>
<dbReference type="AlphaFoldDB" id="A0AAW2YE72"/>
<keyword evidence="2" id="KW-0808">Transferase</keyword>
<sequence>MVRPMAATPSHSLWISNLDLLMEPNYHTRFLYIYRSSEASNLFDSTVLKAALSRALVEFYPVAGRLKKDDSGRVEINCNGEGVLFVEAECDGAIDDIGSNFIPRPELTLIPAVDYFQEISTLPLLLLQMTGFKCGGVCLGIANSHYVSDGLSANHFINTWADLARGLEVAVPPFIDRTLLRGRHPPHPQFDHIEYHPFPTMKISDETSIFSIFKLTRDQVNALKANCYDHVHGNRHILIFDIDSCN</sequence>
<reference evidence="4" key="1">
    <citation type="submission" date="2020-06" db="EMBL/GenBank/DDBJ databases">
        <authorList>
            <person name="Li T."/>
            <person name="Hu X."/>
            <person name="Zhang T."/>
            <person name="Song X."/>
            <person name="Zhang H."/>
            <person name="Dai N."/>
            <person name="Sheng W."/>
            <person name="Hou X."/>
            <person name="Wei L."/>
        </authorList>
    </citation>
    <scope>NUCLEOTIDE SEQUENCE</scope>
    <source>
        <strain evidence="4">KEN1</strain>
        <tissue evidence="4">Leaf</tissue>
    </source>
</reference>
<evidence type="ECO:0000256" key="2">
    <source>
        <dbReference type="ARBA" id="ARBA00022679"/>
    </source>
</evidence>
<evidence type="ECO:0000256" key="1">
    <source>
        <dbReference type="ARBA" id="ARBA00009861"/>
    </source>
</evidence>
<organism evidence="4">
    <name type="scientific">Sesamum latifolium</name>
    <dbReference type="NCBI Taxonomy" id="2727402"/>
    <lineage>
        <taxon>Eukaryota</taxon>
        <taxon>Viridiplantae</taxon>
        <taxon>Streptophyta</taxon>
        <taxon>Embryophyta</taxon>
        <taxon>Tracheophyta</taxon>
        <taxon>Spermatophyta</taxon>
        <taxon>Magnoliopsida</taxon>
        <taxon>eudicotyledons</taxon>
        <taxon>Gunneridae</taxon>
        <taxon>Pentapetalae</taxon>
        <taxon>asterids</taxon>
        <taxon>lamiids</taxon>
        <taxon>Lamiales</taxon>
        <taxon>Pedaliaceae</taxon>
        <taxon>Sesamum</taxon>
    </lineage>
</organism>
<dbReference type="InterPro" id="IPR023213">
    <property type="entry name" value="CAT-like_dom_sf"/>
</dbReference>
<dbReference type="InterPro" id="IPR050317">
    <property type="entry name" value="Plant_Fungal_Acyltransferase"/>
</dbReference>
<protein>
    <submittedName>
        <fullName evidence="4">Shikimate O-hydroxycinnamoyltransferase</fullName>
    </submittedName>
</protein>
<dbReference type="FunFam" id="3.30.559.10:FF:000015">
    <property type="entry name" value="Spermidine hydroxycinnamoyl transferase"/>
    <property type="match status" value="1"/>
</dbReference>
<dbReference type="GO" id="GO:0016747">
    <property type="term" value="F:acyltransferase activity, transferring groups other than amino-acyl groups"/>
    <property type="evidence" value="ECO:0007669"/>
    <property type="project" value="UniProtKB-ARBA"/>
</dbReference>
<gene>
    <name evidence="4" type="ORF">Slati_0286600</name>
</gene>
<dbReference type="Gene3D" id="3.30.559.10">
    <property type="entry name" value="Chloramphenicol acetyltransferase-like domain"/>
    <property type="match status" value="1"/>
</dbReference>
<reference evidence="4" key="2">
    <citation type="journal article" date="2024" name="Plant">
        <title>Genomic evolution and insights into agronomic trait innovations of Sesamum species.</title>
        <authorList>
            <person name="Miao H."/>
            <person name="Wang L."/>
            <person name="Qu L."/>
            <person name="Liu H."/>
            <person name="Sun Y."/>
            <person name="Le M."/>
            <person name="Wang Q."/>
            <person name="Wei S."/>
            <person name="Zheng Y."/>
            <person name="Lin W."/>
            <person name="Duan Y."/>
            <person name="Cao H."/>
            <person name="Xiong S."/>
            <person name="Wang X."/>
            <person name="Wei L."/>
            <person name="Li C."/>
            <person name="Ma Q."/>
            <person name="Ju M."/>
            <person name="Zhao R."/>
            <person name="Li G."/>
            <person name="Mu C."/>
            <person name="Tian Q."/>
            <person name="Mei H."/>
            <person name="Zhang T."/>
            <person name="Gao T."/>
            <person name="Zhang H."/>
        </authorList>
    </citation>
    <scope>NUCLEOTIDE SEQUENCE</scope>
    <source>
        <strain evidence="4">KEN1</strain>
    </source>
</reference>
<dbReference type="PANTHER" id="PTHR31642:SF11">
    <property type="entry name" value="SHIKIMATE O-HYDROXYCINNAMOYLTRANSFERASE"/>
    <property type="match status" value="1"/>
</dbReference>
<name>A0AAW2YE72_9LAMI</name>